<reference evidence="3 4" key="1">
    <citation type="submission" date="2023-01" db="EMBL/GenBank/DDBJ databases">
        <title>Analysis of 21 Apiospora genomes using comparative genomics revels a genus with tremendous synthesis potential of carbohydrate active enzymes and secondary metabolites.</title>
        <authorList>
            <person name="Sorensen T."/>
        </authorList>
    </citation>
    <scope>NUCLEOTIDE SEQUENCE [LARGE SCALE GENOMIC DNA]</scope>
    <source>
        <strain evidence="3 4">CBS 114990</strain>
    </source>
</reference>
<dbReference type="Proteomes" id="UP001433268">
    <property type="component" value="Unassembled WGS sequence"/>
</dbReference>
<feature type="region of interest" description="Disordered" evidence="1">
    <location>
        <begin position="420"/>
        <end position="489"/>
    </location>
</feature>
<dbReference type="GeneID" id="92051687"/>
<dbReference type="RefSeq" id="XP_066660815.1">
    <property type="nucleotide sequence ID" value="XM_066818627.1"/>
</dbReference>
<feature type="compositionally biased region" description="Basic residues" evidence="1">
    <location>
        <begin position="425"/>
        <end position="437"/>
    </location>
</feature>
<feature type="region of interest" description="Disordered" evidence="1">
    <location>
        <begin position="612"/>
        <end position="631"/>
    </location>
</feature>
<name>A0ABR1UTF9_9PEZI</name>
<accession>A0ABR1UTF9</accession>
<evidence type="ECO:0000313" key="4">
    <source>
        <dbReference type="Proteomes" id="UP001433268"/>
    </source>
</evidence>
<organism evidence="3 4">
    <name type="scientific">Apiospora hydei</name>
    <dbReference type="NCBI Taxonomy" id="1337664"/>
    <lineage>
        <taxon>Eukaryota</taxon>
        <taxon>Fungi</taxon>
        <taxon>Dikarya</taxon>
        <taxon>Ascomycota</taxon>
        <taxon>Pezizomycotina</taxon>
        <taxon>Sordariomycetes</taxon>
        <taxon>Xylariomycetidae</taxon>
        <taxon>Amphisphaeriales</taxon>
        <taxon>Apiosporaceae</taxon>
        <taxon>Apiospora</taxon>
    </lineage>
</organism>
<sequence length="753" mass="81013">MRYSKRSASALAAMAALATPTSAASNNRPCSTITKGIDFVNECGIGYGGCHSVCSPTPIYTPPPCPGSTTSSSTPGSTTTSTASTTSTSKTVAPPPPTSSVSRPTSSSDVSSTQPSSPAPTSPAPTSTQTEGPTPTNAPGDPARPTSGGETPAKPTPDPQPTPPPSPGTPAPVPPPSQPGYGQVDGQRVPFGDAAWMQDGVNARRPPMDLADKAFQLPDAWAEKYGELPPLEFDTDLQVFHVELNIPKNPRPGFFPDQWALYIDEPFNPDRVIDILNQGPARLAPSIDTPWSGSPSIEQDMLWSAYQDLDVEIPQRSLQELRQLSDPITRDAWNALRRGELPGLPPTAFPFWPPTVAEYATLGGPALTAASLPWAHIGALLGIVGLIAGLAKGIPAAMNKKKKGARAPSLRVLRQLPGARDQHRQLQHRRAHPHHRPASGLGLPQRHPAAPRHLSPSEPEPADQRPRHHRHGHGHSYSPRPPRGRRPTLGDVLHHQVIPELQRFVTRPGTVSDSGLDPELEQNITQAVYLHASGIAHGIEEGGPNGKWFPDDLDMLNQLPRALYGQPLLLTVATSEEAVAQAAAQFRDGVGLEVWGAIGRMADHLVQKISAPLYPGKDQDDDGKDDPDAKKKQAPLTYTYMLGHHVVDKLTARVGDSLGETARVLGINQTRLLEARNQTLWDHVAPTYLAAAVSSHNHLVMYLRDVEVQKEMFNIEQLFRHGRSGPMLHYGLGIGKDLPTLQVPDKNAIKPPH</sequence>
<evidence type="ECO:0000313" key="3">
    <source>
        <dbReference type="EMBL" id="KAK8062216.1"/>
    </source>
</evidence>
<evidence type="ECO:0000256" key="2">
    <source>
        <dbReference type="SAM" id="SignalP"/>
    </source>
</evidence>
<feature type="region of interest" description="Disordered" evidence="1">
    <location>
        <begin position="65"/>
        <end position="188"/>
    </location>
</feature>
<feature type="compositionally biased region" description="Pro residues" evidence="1">
    <location>
        <begin position="154"/>
        <end position="178"/>
    </location>
</feature>
<feature type="signal peptide" evidence="2">
    <location>
        <begin position="1"/>
        <end position="23"/>
    </location>
</feature>
<feature type="compositionally biased region" description="Low complexity" evidence="1">
    <location>
        <begin position="67"/>
        <end position="92"/>
    </location>
</feature>
<proteinExistence type="predicted"/>
<dbReference type="EMBL" id="JAQQWN010000010">
    <property type="protein sequence ID" value="KAK8062216.1"/>
    <property type="molecule type" value="Genomic_DNA"/>
</dbReference>
<feature type="compositionally biased region" description="Low complexity" evidence="1">
    <location>
        <begin position="99"/>
        <end position="116"/>
    </location>
</feature>
<feature type="chain" id="PRO_5046459710" evidence="2">
    <location>
        <begin position="24"/>
        <end position="753"/>
    </location>
</feature>
<keyword evidence="4" id="KW-1185">Reference proteome</keyword>
<keyword evidence="2" id="KW-0732">Signal</keyword>
<evidence type="ECO:0000256" key="1">
    <source>
        <dbReference type="SAM" id="MobiDB-lite"/>
    </source>
</evidence>
<protein>
    <submittedName>
        <fullName evidence="3">Uncharacterized protein</fullName>
    </submittedName>
</protein>
<comment type="caution">
    <text evidence="3">The sequence shown here is derived from an EMBL/GenBank/DDBJ whole genome shotgun (WGS) entry which is preliminary data.</text>
</comment>
<gene>
    <name evidence="3" type="ORF">PG997_014313</name>
</gene>